<dbReference type="Gene3D" id="2.60.40.1930">
    <property type="match status" value="1"/>
</dbReference>
<comment type="caution">
    <text evidence="1">The sequence shown here is derived from an EMBL/GenBank/DDBJ whole genome shotgun (WGS) entry which is preliminary data.</text>
</comment>
<dbReference type="Proteomes" id="UP000680038">
    <property type="component" value="Unassembled WGS sequence"/>
</dbReference>
<dbReference type="RefSeq" id="WP_215240452.1">
    <property type="nucleotide sequence ID" value="NZ_CAJRAF010000002.1"/>
</dbReference>
<reference evidence="1" key="1">
    <citation type="submission" date="2021-04" db="EMBL/GenBank/DDBJ databases">
        <authorList>
            <person name="Rodrigo-Torres L."/>
            <person name="Arahal R. D."/>
            <person name="Lucena T."/>
        </authorList>
    </citation>
    <scope>NUCLEOTIDE SEQUENCE</scope>
    <source>
        <strain evidence="1">CECT 9275</strain>
    </source>
</reference>
<protein>
    <recommendedName>
        <fullName evidence="3">MG2 domain-containing protein</fullName>
    </recommendedName>
</protein>
<evidence type="ECO:0000313" key="1">
    <source>
        <dbReference type="EMBL" id="CAG5007385.1"/>
    </source>
</evidence>
<proteinExistence type="predicted"/>
<dbReference type="AlphaFoldDB" id="A0A916NDD2"/>
<gene>
    <name evidence="1" type="ORF">DYBT9275_04034</name>
</gene>
<sequence length="810" mass="91664">MIDHIYTMIPLKHKGNLFQLLFLLVAVSASGQDSWMKSTGDRFQLFAKRAVQEKIYLHTDRTFYVVGETMWFKAYNVEAGTNSFLDLSKVAYLEVLDKENNAVAQTKFSMLEGKGNGSLIIPSTIASGMYKVRCYTNWMKNFDVGYFFEMPVSVVNPFVRFDPDPDSKKEVSYDVQFFPEGGQMVRNVAGKVAFRAVGTDGKGIAFSGAVINRSNDTIVRFSPSKYGIGYFMFRPEEGEEYKAVIRNANGKSFTYPLPTIAQEGYVMAVKDSAANLLSISVTGKPGSENRKNLYLVTHTRQSNVQVQKLSLEGNKAIFALDKNLLGDGISHITVLDENHRPLCERLYFKYPTNFLAVAGKVAKPEFMSREMVTLDLSANVASVPANGANLSVAIYLADSIKMPGQQDISSYLWLSSDLRGKVESPESYFDGTSKTASADMDNLMLTHGWRRFKWENVLAGNDEYPHLPEHHGHFIYAKLTDTRTGEAAAGIDTYLAAPDAPSRLYVTQSNTKGEVRFEVKDFFGPKEITLQTNLREDSTYKFELLNPFSRQFSEKTSPDFLFDKTLENELLKRTINMQTGNVFLPKPYAQGKAEMADSMAFFGKPDERYFLDDFTRFPTMEEVLREYVRGVLVRRRHKEFHFRMIDKLVPNMFYNTDPLVLLDGIPVFNIDKIMEFDPLKIKKIELMNAKYFLGTMSFTGITSFSTYQNDLAGFELDPRVLVTPYDGIQATREFYSPKYDSKTALGSRIPDFRNLLYWQPNVTLDETGKAQLQFYTSDQTGRYKVVVQGITPAGNTGSHTFTFDVGKRGL</sequence>
<keyword evidence="2" id="KW-1185">Reference proteome</keyword>
<name>A0A916NDD2_9BACT</name>
<dbReference type="EMBL" id="CAJRAF010000002">
    <property type="protein sequence ID" value="CAG5007385.1"/>
    <property type="molecule type" value="Genomic_DNA"/>
</dbReference>
<organism evidence="1 2">
    <name type="scientific">Dyadobacter helix</name>
    <dbReference type="NCBI Taxonomy" id="2822344"/>
    <lineage>
        <taxon>Bacteria</taxon>
        <taxon>Pseudomonadati</taxon>
        <taxon>Bacteroidota</taxon>
        <taxon>Cytophagia</taxon>
        <taxon>Cytophagales</taxon>
        <taxon>Spirosomataceae</taxon>
        <taxon>Dyadobacter</taxon>
    </lineage>
</organism>
<accession>A0A916NDD2</accession>
<evidence type="ECO:0000313" key="2">
    <source>
        <dbReference type="Proteomes" id="UP000680038"/>
    </source>
</evidence>
<evidence type="ECO:0008006" key="3">
    <source>
        <dbReference type="Google" id="ProtNLM"/>
    </source>
</evidence>